<accession>A0A8S1N3T4</accession>
<dbReference type="Proteomes" id="UP000692954">
    <property type="component" value="Unassembled WGS sequence"/>
</dbReference>
<keyword evidence="2" id="KW-1185">Reference proteome</keyword>
<dbReference type="EMBL" id="CAJJDN010000047">
    <property type="protein sequence ID" value="CAD8084771.1"/>
    <property type="molecule type" value="Genomic_DNA"/>
</dbReference>
<gene>
    <name evidence="1" type="ORF">PSON_ATCC_30995.1.T0470153</name>
</gene>
<sequence>MDKYLQYLLNGNYIHFSNYIPSWVVIYGSKIYNQDYELTSLIRVSKYKIITNADFELII</sequence>
<reference evidence="1" key="1">
    <citation type="submission" date="2021-01" db="EMBL/GenBank/DDBJ databases">
        <authorList>
            <consortium name="Genoscope - CEA"/>
            <person name="William W."/>
        </authorList>
    </citation>
    <scope>NUCLEOTIDE SEQUENCE</scope>
</reference>
<comment type="caution">
    <text evidence="1">The sequence shown here is derived from an EMBL/GenBank/DDBJ whole genome shotgun (WGS) entry which is preliminary data.</text>
</comment>
<organism evidence="1 2">
    <name type="scientific">Paramecium sonneborni</name>
    <dbReference type="NCBI Taxonomy" id="65129"/>
    <lineage>
        <taxon>Eukaryota</taxon>
        <taxon>Sar</taxon>
        <taxon>Alveolata</taxon>
        <taxon>Ciliophora</taxon>
        <taxon>Intramacronucleata</taxon>
        <taxon>Oligohymenophorea</taxon>
        <taxon>Peniculida</taxon>
        <taxon>Parameciidae</taxon>
        <taxon>Paramecium</taxon>
    </lineage>
</organism>
<dbReference type="AlphaFoldDB" id="A0A8S1N3T4"/>
<proteinExistence type="predicted"/>
<protein>
    <submittedName>
        <fullName evidence="1">Uncharacterized protein</fullName>
    </submittedName>
</protein>
<name>A0A8S1N3T4_9CILI</name>
<evidence type="ECO:0000313" key="1">
    <source>
        <dbReference type="EMBL" id="CAD8084771.1"/>
    </source>
</evidence>
<evidence type="ECO:0000313" key="2">
    <source>
        <dbReference type="Proteomes" id="UP000692954"/>
    </source>
</evidence>